<evidence type="ECO:0008006" key="5">
    <source>
        <dbReference type="Google" id="ProtNLM"/>
    </source>
</evidence>
<comment type="caution">
    <text evidence="3">The sequence shown here is derived from an EMBL/GenBank/DDBJ whole genome shotgun (WGS) entry which is preliminary data.</text>
</comment>
<sequence length="96" mass="9756">MPNRHVVRRLALACVLISLSGALAGCESMDALNPFATKQKKLPGTRVPVFPEGVPGVDYNAPPPQPANSAIPDPAMSPAPDTSAGGAAPRGAVTTQ</sequence>
<feature type="signal peptide" evidence="2">
    <location>
        <begin position="1"/>
        <end position="24"/>
    </location>
</feature>
<organism evidence="3 4">
    <name type="scientific">Ancylobacter crimeensis</name>
    <dbReference type="NCBI Taxonomy" id="2579147"/>
    <lineage>
        <taxon>Bacteria</taxon>
        <taxon>Pseudomonadati</taxon>
        <taxon>Pseudomonadota</taxon>
        <taxon>Alphaproteobacteria</taxon>
        <taxon>Hyphomicrobiales</taxon>
        <taxon>Xanthobacteraceae</taxon>
        <taxon>Ancylobacter</taxon>
    </lineage>
</organism>
<dbReference type="Proteomes" id="UP001203284">
    <property type="component" value="Unassembled WGS sequence"/>
</dbReference>
<keyword evidence="4" id="KW-1185">Reference proteome</keyword>
<dbReference type="PROSITE" id="PS51257">
    <property type="entry name" value="PROKAR_LIPOPROTEIN"/>
    <property type="match status" value="1"/>
</dbReference>
<evidence type="ECO:0000313" key="3">
    <source>
        <dbReference type="EMBL" id="MCK0195403.1"/>
    </source>
</evidence>
<protein>
    <recommendedName>
        <fullName evidence="5">Lipoprotein</fullName>
    </recommendedName>
</protein>
<feature type="region of interest" description="Disordered" evidence="1">
    <location>
        <begin position="45"/>
        <end position="96"/>
    </location>
</feature>
<accession>A0ABT0D632</accession>
<evidence type="ECO:0000256" key="2">
    <source>
        <dbReference type="SAM" id="SignalP"/>
    </source>
</evidence>
<name>A0ABT0D632_9HYPH</name>
<reference evidence="3 4" key="1">
    <citation type="submission" date="2022-04" db="EMBL/GenBank/DDBJ databases">
        <authorList>
            <person name="Grouzdev D.S."/>
            <person name="Pantiukh K.S."/>
            <person name="Krutkina M.S."/>
        </authorList>
    </citation>
    <scope>NUCLEOTIDE SEQUENCE [LARGE SCALE GENOMIC DNA]</scope>
    <source>
        <strain evidence="3 4">6x-1</strain>
    </source>
</reference>
<dbReference type="EMBL" id="JALKCH010000001">
    <property type="protein sequence ID" value="MCK0195403.1"/>
    <property type="molecule type" value="Genomic_DNA"/>
</dbReference>
<dbReference type="RefSeq" id="WP_247025691.1">
    <property type="nucleotide sequence ID" value="NZ_JALKCH010000001.1"/>
</dbReference>
<keyword evidence="2" id="KW-0732">Signal</keyword>
<gene>
    <name evidence="3" type="ORF">MWN34_00595</name>
</gene>
<proteinExistence type="predicted"/>
<feature type="chain" id="PRO_5046387941" description="Lipoprotein" evidence="2">
    <location>
        <begin position="25"/>
        <end position="96"/>
    </location>
</feature>
<evidence type="ECO:0000313" key="4">
    <source>
        <dbReference type="Proteomes" id="UP001203284"/>
    </source>
</evidence>
<evidence type="ECO:0000256" key="1">
    <source>
        <dbReference type="SAM" id="MobiDB-lite"/>
    </source>
</evidence>